<name>A0A7I8L5F7_SPIIN</name>
<dbReference type="EMBL" id="LR746274">
    <property type="protein sequence ID" value="CAA7404464.1"/>
    <property type="molecule type" value="Genomic_DNA"/>
</dbReference>
<dbReference type="InterPro" id="IPR017923">
    <property type="entry name" value="TFIIS_N"/>
</dbReference>
<feature type="region of interest" description="Disordered" evidence="4">
    <location>
        <begin position="271"/>
        <end position="311"/>
    </location>
</feature>
<comment type="subcellular location">
    <subcellularLocation>
        <location evidence="1 3">Nucleus</location>
    </subcellularLocation>
</comment>
<evidence type="ECO:0000259" key="5">
    <source>
        <dbReference type="PROSITE" id="PS51319"/>
    </source>
</evidence>
<evidence type="ECO:0000256" key="3">
    <source>
        <dbReference type="PROSITE-ProRule" id="PRU00649"/>
    </source>
</evidence>
<dbReference type="AlphaFoldDB" id="A0A7I8L5F7"/>
<dbReference type="InterPro" id="IPR035441">
    <property type="entry name" value="TFIIS/LEDGF_dom_sf"/>
</dbReference>
<accession>A0A7I8L5F7</accession>
<dbReference type="PANTHER" id="PTHR47210:SF1">
    <property type="entry name" value="MEDIATOR OF RNA POLYMERASE II TRANSCRIPTION SUBUNIT 26C-RELATED"/>
    <property type="match status" value="1"/>
</dbReference>
<keyword evidence="2 3" id="KW-0539">Nucleus</keyword>
<evidence type="ECO:0000313" key="6">
    <source>
        <dbReference type="EMBL" id="CAA7404464.1"/>
    </source>
</evidence>
<dbReference type="InterPro" id="IPR003617">
    <property type="entry name" value="TFIIS/CRSP70_N_sub"/>
</dbReference>
<proteinExistence type="predicted"/>
<organism evidence="6 7">
    <name type="scientific">Spirodela intermedia</name>
    <name type="common">Intermediate duckweed</name>
    <dbReference type="NCBI Taxonomy" id="51605"/>
    <lineage>
        <taxon>Eukaryota</taxon>
        <taxon>Viridiplantae</taxon>
        <taxon>Streptophyta</taxon>
        <taxon>Embryophyta</taxon>
        <taxon>Tracheophyta</taxon>
        <taxon>Spermatophyta</taxon>
        <taxon>Magnoliopsida</taxon>
        <taxon>Liliopsida</taxon>
        <taxon>Araceae</taxon>
        <taxon>Lemnoideae</taxon>
        <taxon>Spirodela</taxon>
    </lineage>
</organism>
<dbReference type="InterPro" id="IPR044790">
    <property type="entry name" value="MD26C-like"/>
</dbReference>
<dbReference type="OrthoDB" id="550309at2759"/>
<feature type="compositionally biased region" description="Polar residues" evidence="4">
    <location>
        <begin position="204"/>
        <end position="213"/>
    </location>
</feature>
<feature type="compositionally biased region" description="Basic and acidic residues" evidence="4">
    <location>
        <begin position="69"/>
        <end position="89"/>
    </location>
</feature>
<dbReference type="SMART" id="SM00509">
    <property type="entry name" value="TFS2N"/>
    <property type="match status" value="1"/>
</dbReference>
<dbReference type="Proteomes" id="UP000663760">
    <property type="component" value="Chromosome 11"/>
</dbReference>
<dbReference type="PANTHER" id="PTHR47210">
    <property type="entry name" value="MEDIATOR OF RNA POLYMERASE II TRANSCRIPTION SUBUNIT 26C-RELATED"/>
    <property type="match status" value="1"/>
</dbReference>
<evidence type="ECO:0000256" key="4">
    <source>
        <dbReference type="SAM" id="MobiDB-lite"/>
    </source>
</evidence>
<dbReference type="CDD" id="cd00183">
    <property type="entry name" value="TFIIS_I"/>
    <property type="match status" value="1"/>
</dbReference>
<feature type="region of interest" description="Disordered" evidence="4">
    <location>
        <begin position="54"/>
        <end position="122"/>
    </location>
</feature>
<dbReference type="SUPFAM" id="SSF47676">
    <property type="entry name" value="Conserved domain common to transcription factors TFIIS, elongin A, CRSP70"/>
    <property type="match status" value="1"/>
</dbReference>
<dbReference type="Pfam" id="PF08711">
    <property type="entry name" value="Med26"/>
    <property type="match status" value="1"/>
</dbReference>
<dbReference type="Gene3D" id="1.20.930.10">
    <property type="entry name" value="Conserved domain common to transcription factors TFIIS, elongin A, CRSP70"/>
    <property type="match status" value="1"/>
</dbReference>
<evidence type="ECO:0000313" key="7">
    <source>
        <dbReference type="Proteomes" id="UP000663760"/>
    </source>
</evidence>
<feature type="compositionally biased region" description="Basic residues" evidence="4">
    <location>
        <begin position="300"/>
        <end position="311"/>
    </location>
</feature>
<evidence type="ECO:0000256" key="1">
    <source>
        <dbReference type="ARBA" id="ARBA00004123"/>
    </source>
</evidence>
<gene>
    <name evidence="6" type="ORF">SI8410_11015142</name>
</gene>
<protein>
    <recommendedName>
        <fullName evidence="5">TFIIS N-terminal domain-containing protein</fullName>
    </recommendedName>
</protein>
<dbReference type="PROSITE" id="PS51319">
    <property type="entry name" value="TFIIS_N"/>
    <property type="match status" value="1"/>
</dbReference>
<evidence type="ECO:0000256" key="2">
    <source>
        <dbReference type="ARBA" id="ARBA00023242"/>
    </source>
</evidence>
<reference evidence="6" key="1">
    <citation type="submission" date="2020-02" db="EMBL/GenBank/DDBJ databases">
        <authorList>
            <person name="Scholz U."/>
            <person name="Mascher M."/>
            <person name="Fiebig A."/>
        </authorList>
    </citation>
    <scope>NUCLEOTIDE SEQUENCE</scope>
</reference>
<keyword evidence="7" id="KW-1185">Reference proteome</keyword>
<dbReference type="GO" id="GO:0005634">
    <property type="term" value="C:nucleus"/>
    <property type="evidence" value="ECO:0007669"/>
    <property type="project" value="UniProtKB-SubCell"/>
</dbReference>
<sequence>MNTEEFEKLLRRSGLDLWTLIETAISVAARDHGKELRLRRDGIVERLYRRYNGEEGAARASVESEEDDGIRSKVTEAEMDDLDNHERTRGTSPSSPQSPYRKEEEEEEEDDRGRRPYGRPFEDEQSKILAIKEHLHDPDQSDESLVHMLHTLADMDLTFKALKGTDVGRHVNGLRKHPSSEVRRLVKNLVRKWKDLVDDWVKSNSSESATSTVIPDGDSPKRIQARSSQNGNQVPDFGYSPNPRSTFRAKEDSLLDPERLASAKRRLHENYQEAENAKKQRTIQVVDIHDVPKPKGSFSGRHKPGFQAKHW</sequence>
<feature type="domain" description="TFIIS N-terminal" evidence="5">
    <location>
        <begin position="129"/>
        <end position="200"/>
    </location>
</feature>
<feature type="region of interest" description="Disordered" evidence="4">
    <location>
        <begin position="204"/>
        <end position="254"/>
    </location>
</feature>